<feature type="transmembrane region" description="Helical" evidence="1">
    <location>
        <begin position="126"/>
        <end position="147"/>
    </location>
</feature>
<name>A0ABS2Q5C8_9BACL</name>
<feature type="transmembrane region" description="Helical" evidence="1">
    <location>
        <begin position="263"/>
        <end position="284"/>
    </location>
</feature>
<feature type="transmembrane region" description="Helical" evidence="1">
    <location>
        <begin position="238"/>
        <end position="257"/>
    </location>
</feature>
<feature type="transmembrane region" description="Helical" evidence="1">
    <location>
        <begin position="426"/>
        <end position="447"/>
    </location>
</feature>
<organism evidence="2 3">
    <name type="scientific">Sporolactobacillus spathodeae</name>
    <dbReference type="NCBI Taxonomy" id="1465502"/>
    <lineage>
        <taxon>Bacteria</taxon>
        <taxon>Bacillati</taxon>
        <taxon>Bacillota</taxon>
        <taxon>Bacilli</taxon>
        <taxon>Bacillales</taxon>
        <taxon>Sporolactobacillaceae</taxon>
        <taxon>Sporolactobacillus</taxon>
    </lineage>
</organism>
<keyword evidence="1" id="KW-1133">Transmembrane helix</keyword>
<feature type="transmembrane region" description="Helical" evidence="1">
    <location>
        <begin position="305"/>
        <end position="324"/>
    </location>
</feature>
<dbReference type="EMBL" id="JAFBEV010000002">
    <property type="protein sequence ID" value="MBM7656896.1"/>
    <property type="molecule type" value="Genomic_DNA"/>
</dbReference>
<keyword evidence="3" id="KW-1185">Reference proteome</keyword>
<dbReference type="RefSeq" id="WP_205005255.1">
    <property type="nucleotide sequence ID" value="NZ_CBCRXA010000002.1"/>
</dbReference>
<feature type="transmembrane region" description="Helical" evidence="1">
    <location>
        <begin position="77"/>
        <end position="97"/>
    </location>
</feature>
<feature type="transmembrane region" description="Helical" evidence="1">
    <location>
        <begin position="344"/>
        <end position="372"/>
    </location>
</feature>
<feature type="transmembrane region" description="Helical" evidence="1">
    <location>
        <begin position="46"/>
        <end position="65"/>
    </location>
</feature>
<comment type="caution">
    <text evidence="2">The sequence shown here is derived from an EMBL/GenBank/DDBJ whole genome shotgun (WGS) entry which is preliminary data.</text>
</comment>
<dbReference type="Proteomes" id="UP000823201">
    <property type="component" value="Unassembled WGS sequence"/>
</dbReference>
<keyword evidence="1" id="KW-0812">Transmembrane</keyword>
<feature type="transmembrane region" description="Helical" evidence="1">
    <location>
        <begin position="197"/>
        <end position="217"/>
    </location>
</feature>
<keyword evidence="1" id="KW-0472">Membrane</keyword>
<protein>
    <submittedName>
        <fullName evidence="2">Uncharacterized protein</fullName>
    </submittedName>
</protein>
<proteinExistence type="predicted"/>
<accession>A0ABS2Q5C8</accession>
<evidence type="ECO:0000256" key="1">
    <source>
        <dbReference type="SAM" id="Phobius"/>
    </source>
</evidence>
<feature type="transmembrane region" description="Helical" evidence="1">
    <location>
        <begin position="168"/>
        <end position="191"/>
    </location>
</feature>
<reference evidence="2 3" key="1">
    <citation type="submission" date="2021-01" db="EMBL/GenBank/DDBJ databases">
        <title>Genomic Encyclopedia of Type Strains, Phase IV (KMG-IV): sequencing the most valuable type-strain genomes for metagenomic binning, comparative biology and taxonomic classification.</title>
        <authorList>
            <person name="Goeker M."/>
        </authorList>
    </citation>
    <scope>NUCLEOTIDE SEQUENCE [LARGE SCALE GENOMIC DNA]</scope>
    <source>
        <strain evidence="2 3">DSM 100968</strain>
    </source>
</reference>
<feature type="transmembrane region" description="Helical" evidence="1">
    <location>
        <begin position="384"/>
        <end position="406"/>
    </location>
</feature>
<evidence type="ECO:0000313" key="2">
    <source>
        <dbReference type="EMBL" id="MBM7656896.1"/>
    </source>
</evidence>
<sequence length="449" mass="49494">MLQFIYLIAIAIYLFASIFPQAMALNHLLSISCLLAVLMSLHRARGLALFFSLSFLSGGLFLLAASKSAPFNYLLSFGNMIQMVTLFALVPILAIPVRCGNYAQEVSCLINLRIRNQGQLYRLTSLLSYFFSSFMNLAALPMAYYAIDGADRVSQLGNKNQFFSRSMTHGYAMPLLWSPITPIVGTVLLLTGTRYTTILPLLVLLSICGLLIDWSLAGSATPLATAAWPDRPVRNHPWRLLHLLLATLLLNLLVVLLDHAVSLSFLLLVSFLVLPFAFAWSLLLGKTRPFLSAVQEHFRVYPIKMSNQFLIFLSAGFFMTTLHVSHADVLITGWVSQLIAYTGFRFFLVLLPLIPFSLAFLGLHPAIGLALVAGALQADLLNQAPIAVTIAMLGGAIPAFLMGPYNATLGMMGGLIDEQPLVLSRWNLPFTAAYLLFLTIFVQVLYVRL</sequence>
<evidence type="ECO:0000313" key="3">
    <source>
        <dbReference type="Proteomes" id="UP000823201"/>
    </source>
</evidence>
<gene>
    <name evidence="2" type="ORF">JOC27_000333</name>
</gene>